<dbReference type="EMBL" id="BAAALT010000003">
    <property type="protein sequence ID" value="GAA1784227.1"/>
    <property type="molecule type" value="Genomic_DNA"/>
</dbReference>
<feature type="transmembrane region" description="Helical" evidence="1">
    <location>
        <begin position="72"/>
        <end position="90"/>
    </location>
</feature>
<keyword evidence="1" id="KW-0812">Transmembrane</keyword>
<keyword evidence="3" id="KW-1185">Reference proteome</keyword>
<dbReference type="RefSeq" id="WP_344125328.1">
    <property type="nucleotide sequence ID" value="NZ_BAAALT010000003.1"/>
</dbReference>
<dbReference type="InterPro" id="IPR025461">
    <property type="entry name" value="ABA4-like"/>
</dbReference>
<evidence type="ECO:0000313" key="3">
    <source>
        <dbReference type="Proteomes" id="UP001500218"/>
    </source>
</evidence>
<dbReference type="PANTHER" id="PTHR34543:SF1">
    <property type="entry name" value="PROTEIN ABA DEFICIENT 4, CHLOROPLASTIC"/>
    <property type="match status" value="1"/>
</dbReference>
<protein>
    <submittedName>
        <fullName evidence="2">ABA4-like family protein</fullName>
    </submittedName>
</protein>
<proteinExistence type="predicted"/>
<sequence length="151" mass="16750">MTWEQLFALTALPVAPLWFLMIVAPTWSWTRRIVASPWSFVPLALVYAVLVVPRLGDILPVVTRPELAEVGALLATPAGATIAWVHFLVFDAFTGRWIYLDSRDRKLQPLLMAPILVLVILLGPLGFLIYLLARLAGGNRESSESGQQRDS</sequence>
<evidence type="ECO:0000256" key="1">
    <source>
        <dbReference type="SAM" id="Phobius"/>
    </source>
</evidence>
<name>A0ABN2LDG0_9ACTN</name>
<feature type="transmembrane region" description="Helical" evidence="1">
    <location>
        <begin position="110"/>
        <end position="133"/>
    </location>
</feature>
<keyword evidence="1" id="KW-0472">Membrane</keyword>
<keyword evidence="1" id="KW-1133">Transmembrane helix</keyword>
<organism evidence="2 3">
    <name type="scientific">Luedemannella flava</name>
    <dbReference type="NCBI Taxonomy" id="349316"/>
    <lineage>
        <taxon>Bacteria</taxon>
        <taxon>Bacillati</taxon>
        <taxon>Actinomycetota</taxon>
        <taxon>Actinomycetes</taxon>
        <taxon>Micromonosporales</taxon>
        <taxon>Micromonosporaceae</taxon>
        <taxon>Luedemannella</taxon>
    </lineage>
</organism>
<comment type="caution">
    <text evidence="2">The sequence shown here is derived from an EMBL/GenBank/DDBJ whole genome shotgun (WGS) entry which is preliminary data.</text>
</comment>
<reference evidence="2 3" key="1">
    <citation type="journal article" date="2019" name="Int. J. Syst. Evol. Microbiol.">
        <title>The Global Catalogue of Microorganisms (GCM) 10K type strain sequencing project: providing services to taxonomists for standard genome sequencing and annotation.</title>
        <authorList>
            <consortium name="The Broad Institute Genomics Platform"/>
            <consortium name="The Broad Institute Genome Sequencing Center for Infectious Disease"/>
            <person name="Wu L."/>
            <person name="Ma J."/>
        </authorList>
    </citation>
    <scope>NUCLEOTIDE SEQUENCE [LARGE SCALE GENOMIC DNA]</scope>
    <source>
        <strain evidence="2 3">JCM 13250</strain>
    </source>
</reference>
<evidence type="ECO:0000313" key="2">
    <source>
        <dbReference type="EMBL" id="GAA1784227.1"/>
    </source>
</evidence>
<dbReference type="PANTHER" id="PTHR34543">
    <property type="entry name" value="PROTEIN ABA DEFICIENT 4, CHLOROPLASTIC"/>
    <property type="match status" value="1"/>
</dbReference>
<dbReference type="Pfam" id="PF14108">
    <property type="entry name" value="ABA4-like"/>
    <property type="match status" value="1"/>
</dbReference>
<gene>
    <name evidence="2" type="ORF">GCM10009682_03010</name>
</gene>
<feature type="transmembrane region" description="Helical" evidence="1">
    <location>
        <begin position="6"/>
        <end position="27"/>
    </location>
</feature>
<feature type="transmembrane region" description="Helical" evidence="1">
    <location>
        <begin position="34"/>
        <end position="52"/>
    </location>
</feature>
<accession>A0ABN2LDG0</accession>
<dbReference type="Proteomes" id="UP001500218">
    <property type="component" value="Unassembled WGS sequence"/>
</dbReference>